<accession>A0A558G9N3</accession>
<evidence type="ECO:0000313" key="2">
    <source>
        <dbReference type="Proteomes" id="UP000320212"/>
    </source>
</evidence>
<gene>
    <name evidence="1" type="ORF">FQA18_11795</name>
</gene>
<proteinExistence type="predicted"/>
<name>A0A558G9N3_HALVO</name>
<dbReference type="EMBL" id="VMTR01000080">
    <property type="protein sequence ID" value="TVT94472.1"/>
    <property type="molecule type" value="Genomic_DNA"/>
</dbReference>
<protein>
    <submittedName>
        <fullName evidence="1">MATE family efflux transporter</fullName>
    </submittedName>
</protein>
<dbReference type="Proteomes" id="UP000320212">
    <property type="component" value="Unassembled WGS sequence"/>
</dbReference>
<comment type="caution">
    <text evidence="1">The sequence shown here is derived from an EMBL/GenBank/DDBJ whole genome shotgun (WGS) entry which is preliminary data.</text>
</comment>
<reference evidence="1 2" key="1">
    <citation type="submission" date="2019-07" db="EMBL/GenBank/DDBJ databases">
        <title>Draft genome sequence of Haloferax volcanii SS0101, isolated from salt farm in Samut Sakhon, Thailand.</title>
        <authorList>
            <person name="Wanthongcharoen S."/>
            <person name="Yamprayoonswat W."/>
            <person name="Ruangsuj P."/>
            <person name="Thongpramul N."/>
            <person name="Jumpathong W."/>
            <person name="Sittihan S."/>
            <person name="Kanjanavas P."/>
            <person name="Yasawong M."/>
        </authorList>
    </citation>
    <scope>NUCLEOTIDE SEQUENCE [LARGE SCALE GENOMIC DNA]</scope>
    <source>
        <strain evidence="1 2">SS0101</strain>
    </source>
</reference>
<sequence>MSLPEGGSLTEGDLKRPMFELAWPIIVTELLQVAYNLADTVWLGRLSTDA</sequence>
<evidence type="ECO:0000313" key="1">
    <source>
        <dbReference type="EMBL" id="TVT94472.1"/>
    </source>
</evidence>
<organism evidence="1 2">
    <name type="scientific">Haloferax volcanii</name>
    <name type="common">Halobacterium volcanii</name>
    <dbReference type="NCBI Taxonomy" id="2246"/>
    <lineage>
        <taxon>Archaea</taxon>
        <taxon>Methanobacteriati</taxon>
        <taxon>Methanobacteriota</taxon>
        <taxon>Stenosarchaea group</taxon>
        <taxon>Halobacteria</taxon>
        <taxon>Halobacteriales</taxon>
        <taxon>Haloferacaceae</taxon>
        <taxon>Haloferax</taxon>
    </lineage>
</organism>
<feature type="non-terminal residue" evidence="1">
    <location>
        <position position="50"/>
    </location>
</feature>
<dbReference type="AlphaFoldDB" id="A0A558G9N3"/>